<evidence type="ECO:0000256" key="7">
    <source>
        <dbReference type="ARBA" id="ARBA00023237"/>
    </source>
</evidence>
<evidence type="ECO:0000256" key="3">
    <source>
        <dbReference type="ARBA" id="ARBA00022448"/>
    </source>
</evidence>
<evidence type="ECO:0000256" key="6">
    <source>
        <dbReference type="ARBA" id="ARBA00023136"/>
    </source>
</evidence>
<dbReference type="InterPro" id="IPR003423">
    <property type="entry name" value="OMP_efflux"/>
</dbReference>
<evidence type="ECO:0000256" key="2">
    <source>
        <dbReference type="ARBA" id="ARBA00007613"/>
    </source>
</evidence>
<accession>A0A917J9B8</accession>
<evidence type="ECO:0000256" key="4">
    <source>
        <dbReference type="ARBA" id="ARBA00022452"/>
    </source>
</evidence>
<dbReference type="GO" id="GO:0015288">
    <property type="term" value="F:porin activity"/>
    <property type="evidence" value="ECO:0007669"/>
    <property type="project" value="TreeGrafter"/>
</dbReference>
<reference evidence="8" key="1">
    <citation type="journal article" date="2014" name="Int. J. Syst. Evol. Microbiol.">
        <title>Complete genome sequence of Corynebacterium casei LMG S-19264T (=DSM 44701T), isolated from a smear-ripened cheese.</title>
        <authorList>
            <consortium name="US DOE Joint Genome Institute (JGI-PGF)"/>
            <person name="Walter F."/>
            <person name="Albersmeier A."/>
            <person name="Kalinowski J."/>
            <person name="Ruckert C."/>
        </authorList>
    </citation>
    <scope>NUCLEOTIDE SEQUENCE</scope>
    <source>
        <strain evidence="8">CCM 8711</strain>
    </source>
</reference>
<dbReference type="Pfam" id="PF02321">
    <property type="entry name" value="OEP"/>
    <property type="match status" value="1"/>
</dbReference>
<evidence type="ECO:0000256" key="5">
    <source>
        <dbReference type="ARBA" id="ARBA00022692"/>
    </source>
</evidence>
<gene>
    <name evidence="8" type="ORF">GCM10011425_23600</name>
</gene>
<dbReference type="Gene3D" id="1.20.1600.10">
    <property type="entry name" value="Outer membrane efflux proteins (OEP)"/>
    <property type="match status" value="1"/>
</dbReference>
<dbReference type="PANTHER" id="PTHR30026:SF20">
    <property type="entry name" value="OUTER MEMBRANE PROTEIN TOLC"/>
    <property type="match status" value="1"/>
</dbReference>
<dbReference type="RefSeq" id="WP_229747118.1">
    <property type="nucleotide sequence ID" value="NZ_BMDO01000006.1"/>
</dbReference>
<comment type="similarity">
    <text evidence="2">Belongs to the outer membrane factor (OMF) (TC 1.B.17) family.</text>
</comment>
<comment type="subcellular location">
    <subcellularLocation>
        <location evidence="1">Cell outer membrane</location>
    </subcellularLocation>
</comment>
<keyword evidence="7" id="KW-0998">Cell outer membrane</keyword>
<dbReference type="InterPro" id="IPR051906">
    <property type="entry name" value="TolC-like"/>
</dbReference>
<keyword evidence="9" id="KW-1185">Reference proteome</keyword>
<keyword evidence="6" id="KW-0472">Membrane</keyword>
<dbReference type="GO" id="GO:1990281">
    <property type="term" value="C:efflux pump complex"/>
    <property type="evidence" value="ECO:0007669"/>
    <property type="project" value="TreeGrafter"/>
</dbReference>
<dbReference type="PANTHER" id="PTHR30026">
    <property type="entry name" value="OUTER MEMBRANE PROTEIN TOLC"/>
    <property type="match status" value="1"/>
</dbReference>
<keyword evidence="4" id="KW-1134">Transmembrane beta strand</keyword>
<proteinExistence type="inferred from homology"/>
<keyword evidence="3" id="KW-0813">Transport</keyword>
<evidence type="ECO:0000313" key="8">
    <source>
        <dbReference type="EMBL" id="GGI51148.1"/>
    </source>
</evidence>
<reference evidence="8" key="2">
    <citation type="submission" date="2020-09" db="EMBL/GenBank/DDBJ databases">
        <authorList>
            <person name="Sun Q."/>
            <person name="Sedlacek I."/>
        </authorList>
    </citation>
    <scope>NUCLEOTIDE SEQUENCE</scope>
    <source>
        <strain evidence="8">CCM 8711</strain>
    </source>
</reference>
<sequence>MKEAVQLGVENYPAIQAKKNQLNSSRSYLKETRTEYLPDLNFSAQNSYGTINGQNGPLIGYRGLAVSSSGPALPEQSWNSAFGSLYLTNVNWDFFAFGRATERVKVQQRVVNRDEADLGQQQFQHKIRIAAAYLNVLAAQRLVKVQQDNLNRTLEIRRVVVARVKNGLNPGVDSSFANTEVSNAKIQLTNARQNEQEQVNQLSQYLGYTIPPADFVLDSTFVVRNPNMPNPVAAIKQEDHPVLQYYKDRIQVSDEQARYQKTFALPTFSLIGTFQGRGSGFTLAPAINTPVAHNGSYIDALNPTRFNYIIGIATSWNFTSLFRTKYQVQSQKYISLQYQDEYNLVNQQLKNQQVLAETRIGNALKNAQEAPVQIKSANDAYVQKITLYRNGLATITDFTQALYVLYRAETNNYIAYNNVWQALLFKAASTGDFDLFINNF</sequence>
<keyword evidence="5" id="KW-0812">Transmembrane</keyword>
<name>A0A917J9B8_9SPHI</name>
<dbReference type="AlphaFoldDB" id="A0A917J9B8"/>
<dbReference type="EMBL" id="BMDO01000006">
    <property type="protein sequence ID" value="GGI51148.1"/>
    <property type="molecule type" value="Genomic_DNA"/>
</dbReference>
<comment type="caution">
    <text evidence="8">The sequence shown here is derived from an EMBL/GenBank/DDBJ whole genome shotgun (WGS) entry which is preliminary data.</text>
</comment>
<dbReference type="SUPFAM" id="SSF56954">
    <property type="entry name" value="Outer membrane efflux proteins (OEP)"/>
    <property type="match status" value="1"/>
</dbReference>
<evidence type="ECO:0000313" key="9">
    <source>
        <dbReference type="Proteomes" id="UP000662074"/>
    </source>
</evidence>
<evidence type="ECO:0008006" key="10">
    <source>
        <dbReference type="Google" id="ProtNLM"/>
    </source>
</evidence>
<organism evidence="8 9">
    <name type="scientific">Mucilaginibacter galii</name>
    <dbReference type="NCBI Taxonomy" id="2005073"/>
    <lineage>
        <taxon>Bacteria</taxon>
        <taxon>Pseudomonadati</taxon>
        <taxon>Bacteroidota</taxon>
        <taxon>Sphingobacteriia</taxon>
        <taxon>Sphingobacteriales</taxon>
        <taxon>Sphingobacteriaceae</taxon>
        <taxon>Mucilaginibacter</taxon>
    </lineage>
</organism>
<evidence type="ECO:0000256" key="1">
    <source>
        <dbReference type="ARBA" id="ARBA00004442"/>
    </source>
</evidence>
<dbReference type="GO" id="GO:0009279">
    <property type="term" value="C:cell outer membrane"/>
    <property type="evidence" value="ECO:0007669"/>
    <property type="project" value="UniProtKB-SubCell"/>
</dbReference>
<dbReference type="GO" id="GO:0015562">
    <property type="term" value="F:efflux transmembrane transporter activity"/>
    <property type="evidence" value="ECO:0007669"/>
    <property type="project" value="InterPro"/>
</dbReference>
<dbReference type="Proteomes" id="UP000662074">
    <property type="component" value="Unassembled WGS sequence"/>
</dbReference>
<protein>
    <recommendedName>
        <fullName evidence="10">TolC family protein</fullName>
    </recommendedName>
</protein>